<dbReference type="EMBL" id="LXQA010778220">
    <property type="protein sequence ID" value="MCI70553.1"/>
    <property type="molecule type" value="Genomic_DNA"/>
</dbReference>
<proteinExistence type="predicted"/>
<feature type="non-terminal residue" evidence="1">
    <location>
        <position position="37"/>
    </location>
</feature>
<dbReference type="Proteomes" id="UP000265520">
    <property type="component" value="Unassembled WGS sequence"/>
</dbReference>
<organism evidence="1 2">
    <name type="scientific">Trifolium medium</name>
    <dbReference type="NCBI Taxonomy" id="97028"/>
    <lineage>
        <taxon>Eukaryota</taxon>
        <taxon>Viridiplantae</taxon>
        <taxon>Streptophyta</taxon>
        <taxon>Embryophyta</taxon>
        <taxon>Tracheophyta</taxon>
        <taxon>Spermatophyta</taxon>
        <taxon>Magnoliopsida</taxon>
        <taxon>eudicotyledons</taxon>
        <taxon>Gunneridae</taxon>
        <taxon>Pentapetalae</taxon>
        <taxon>rosids</taxon>
        <taxon>fabids</taxon>
        <taxon>Fabales</taxon>
        <taxon>Fabaceae</taxon>
        <taxon>Papilionoideae</taxon>
        <taxon>50 kb inversion clade</taxon>
        <taxon>NPAAA clade</taxon>
        <taxon>Hologalegina</taxon>
        <taxon>IRL clade</taxon>
        <taxon>Trifolieae</taxon>
        <taxon>Trifolium</taxon>
    </lineage>
</organism>
<evidence type="ECO:0000313" key="2">
    <source>
        <dbReference type="Proteomes" id="UP000265520"/>
    </source>
</evidence>
<reference evidence="1 2" key="1">
    <citation type="journal article" date="2018" name="Front. Plant Sci.">
        <title>Red Clover (Trifolium pratense) and Zigzag Clover (T. medium) - A Picture of Genomic Similarities and Differences.</title>
        <authorList>
            <person name="Dluhosova J."/>
            <person name="Istvanek J."/>
            <person name="Nedelnik J."/>
            <person name="Repkova J."/>
        </authorList>
    </citation>
    <scope>NUCLEOTIDE SEQUENCE [LARGE SCALE GENOMIC DNA]</scope>
    <source>
        <strain evidence="2">cv. 10/8</strain>
        <tissue evidence="1">Leaf</tissue>
    </source>
</reference>
<protein>
    <submittedName>
        <fullName evidence="1">Uncharacterized protein</fullName>
    </submittedName>
</protein>
<keyword evidence="2" id="KW-1185">Reference proteome</keyword>
<name>A0A392UAL1_9FABA</name>
<evidence type="ECO:0000313" key="1">
    <source>
        <dbReference type="EMBL" id="MCI70553.1"/>
    </source>
</evidence>
<accession>A0A392UAL1</accession>
<comment type="caution">
    <text evidence="1">The sequence shown here is derived from an EMBL/GenBank/DDBJ whole genome shotgun (WGS) entry which is preliminary data.</text>
</comment>
<sequence>MENRIALRAALPRLTRCADGRNQTTLQLCNCASRHMN</sequence>
<dbReference type="AlphaFoldDB" id="A0A392UAL1"/>